<reference evidence="3 4" key="1">
    <citation type="submission" date="2014-06" db="EMBL/GenBank/DDBJ databases">
        <authorList>
            <person name="Swart Estienne"/>
        </authorList>
    </citation>
    <scope>NUCLEOTIDE SEQUENCE [LARGE SCALE GENOMIC DNA]</scope>
    <source>
        <strain evidence="3 4">130c</strain>
    </source>
</reference>
<evidence type="ECO:0000313" key="4">
    <source>
        <dbReference type="Proteomes" id="UP000039865"/>
    </source>
</evidence>
<dbReference type="SMART" id="SM00698">
    <property type="entry name" value="MORN"/>
    <property type="match status" value="6"/>
</dbReference>
<dbReference type="OrthoDB" id="294378at2759"/>
<evidence type="ECO:0000256" key="1">
    <source>
        <dbReference type="ARBA" id="ARBA00022737"/>
    </source>
</evidence>
<dbReference type="InterPro" id="IPR000719">
    <property type="entry name" value="Prot_kinase_dom"/>
</dbReference>
<dbReference type="InterPro" id="IPR003409">
    <property type="entry name" value="MORN"/>
</dbReference>
<dbReference type="Gene3D" id="2.20.110.10">
    <property type="entry name" value="Histone H3 K4-specific methyltransferase SET7/9 N-terminal domain"/>
    <property type="match status" value="3"/>
</dbReference>
<evidence type="ECO:0000259" key="2">
    <source>
        <dbReference type="PROSITE" id="PS50011"/>
    </source>
</evidence>
<dbReference type="AlphaFoldDB" id="A0A077ZTA0"/>
<dbReference type="PANTHER" id="PTHR23084:SF263">
    <property type="entry name" value="MORN REPEAT-CONTAINING PROTEIN 1"/>
    <property type="match status" value="1"/>
</dbReference>
<protein>
    <submittedName>
        <fullName evidence="3">Morn repeat protein</fullName>
    </submittedName>
</protein>
<dbReference type="Proteomes" id="UP000039865">
    <property type="component" value="Unassembled WGS sequence"/>
</dbReference>
<proteinExistence type="predicted"/>
<dbReference type="GO" id="GO:0004672">
    <property type="term" value="F:protein kinase activity"/>
    <property type="evidence" value="ECO:0007669"/>
    <property type="project" value="InterPro"/>
</dbReference>
<dbReference type="Gene3D" id="1.10.510.10">
    <property type="entry name" value="Transferase(Phosphotransferase) domain 1"/>
    <property type="match status" value="1"/>
</dbReference>
<keyword evidence="1" id="KW-0677">Repeat</keyword>
<dbReference type="PROSITE" id="PS50011">
    <property type="entry name" value="PROTEIN_KINASE_DOM"/>
    <property type="match status" value="1"/>
</dbReference>
<organism evidence="3 4">
    <name type="scientific">Stylonychia lemnae</name>
    <name type="common">Ciliate</name>
    <dbReference type="NCBI Taxonomy" id="5949"/>
    <lineage>
        <taxon>Eukaryota</taxon>
        <taxon>Sar</taxon>
        <taxon>Alveolata</taxon>
        <taxon>Ciliophora</taxon>
        <taxon>Intramacronucleata</taxon>
        <taxon>Spirotrichea</taxon>
        <taxon>Stichotrichia</taxon>
        <taxon>Sporadotrichida</taxon>
        <taxon>Oxytrichidae</taxon>
        <taxon>Stylonychinae</taxon>
        <taxon>Stylonychia</taxon>
    </lineage>
</organism>
<dbReference type="Pfam" id="PF00069">
    <property type="entry name" value="Pkinase"/>
    <property type="match status" value="1"/>
</dbReference>
<keyword evidence="4" id="KW-1185">Reference proteome</keyword>
<dbReference type="Pfam" id="PF02493">
    <property type="entry name" value="MORN"/>
    <property type="match status" value="6"/>
</dbReference>
<dbReference type="SUPFAM" id="SSF56112">
    <property type="entry name" value="Protein kinase-like (PK-like)"/>
    <property type="match status" value="1"/>
</dbReference>
<dbReference type="PANTHER" id="PTHR23084">
    <property type="entry name" value="PHOSPHATIDYLINOSITOL-4-PHOSPHATE 5-KINASE RELATED"/>
    <property type="match status" value="1"/>
</dbReference>
<gene>
    <name evidence="3" type="primary">Contig2135.g2295</name>
    <name evidence="3" type="ORF">STYLEM_2077</name>
</gene>
<dbReference type="InParanoid" id="A0A077ZTA0"/>
<dbReference type="GO" id="GO:0005524">
    <property type="term" value="F:ATP binding"/>
    <property type="evidence" value="ECO:0007669"/>
    <property type="project" value="InterPro"/>
</dbReference>
<evidence type="ECO:0000313" key="3">
    <source>
        <dbReference type="EMBL" id="CDW73108.1"/>
    </source>
</evidence>
<name>A0A077ZTA0_STYLE</name>
<accession>A0A077ZTA0</accession>
<sequence>MERTPEISSNQKFNCSSQVDIWSLGVTLYYLCTKQFQYEGKTLSELKKQDQTAQISLEEQFKVFESLLNKMLEFNPALRIDALQVLCEVCKICNEPVNKHLEIEEQKQIYPDATSFNDNQNPFDLTIRSTNAIVNEIIQKPLIKYENGAIYQGEYDKVTKQKDGRGRYIWSSGQVYDGLWKNGLRNLYGRYVYVSGNYYIGEWKDSKINGYGKYYENSGDYYEGQYLNGKRQGLGLYKYISGDQYYGQWVNENRQGVGVFTFKNGDIYLGQWMNGQVHGIQMYIPKDGGYIEISRYKNNKRIKKLIEVDNDQE</sequence>
<dbReference type="EMBL" id="CCKQ01002009">
    <property type="protein sequence ID" value="CDW73108.1"/>
    <property type="molecule type" value="Genomic_DNA"/>
</dbReference>
<dbReference type="SUPFAM" id="SSF82185">
    <property type="entry name" value="Histone H3 K4-specific methyltransferase SET7/9 N-terminal domain"/>
    <property type="match status" value="1"/>
</dbReference>
<feature type="domain" description="Protein kinase" evidence="2">
    <location>
        <begin position="1"/>
        <end position="103"/>
    </location>
</feature>
<dbReference type="InterPro" id="IPR011009">
    <property type="entry name" value="Kinase-like_dom_sf"/>
</dbReference>